<reference evidence="1" key="2">
    <citation type="submission" date="2022-06" db="UniProtKB">
        <authorList>
            <consortium name="EnsemblMetazoa"/>
        </authorList>
    </citation>
    <scope>IDENTIFICATION</scope>
    <source>
        <strain evidence="1">PS312</strain>
    </source>
</reference>
<dbReference type="EnsemblMetazoa" id="PPA28461.1">
    <property type="protein sequence ID" value="PPA28461.1"/>
    <property type="gene ID" value="WBGene00118015"/>
</dbReference>
<dbReference type="AlphaFoldDB" id="A0A454XJ35"/>
<evidence type="ECO:0000313" key="2">
    <source>
        <dbReference type="Proteomes" id="UP000005239"/>
    </source>
</evidence>
<accession>A0A8R1YMW7</accession>
<accession>A0A454XJ35</accession>
<gene>
    <name evidence="1" type="primary">WBGene00118015</name>
</gene>
<protein>
    <submittedName>
        <fullName evidence="1">Uncharacterized protein</fullName>
    </submittedName>
</protein>
<sequence>MPCCDKPSECTCCSACVDCDCCKEGKCGKSERPCCSDKCKTEGCKCEHTKVCIAKCGDLAAGKKCCK</sequence>
<organism evidence="1 2">
    <name type="scientific">Pristionchus pacificus</name>
    <name type="common">Parasitic nematode worm</name>
    <dbReference type="NCBI Taxonomy" id="54126"/>
    <lineage>
        <taxon>Eukaryota</taxon>
        <taxon>Metazoa</taxon>
        <taxon>Ecdysozoa</taxon>
        <taxon>Nematoda</taxon>
        <taxon>Chromadorea</taxon>
        <taxon>Rhabditida</taxon>
        <taxon>Rhabditina</taxon>
        <taxon>Diplogasteromorpha</taxon>
        <taxon>Diplogasteroidea</taxon>
        <taxon>Neodiplogasteridae</taxon>
        <taxon>Pristionchus</taxon>
    </lineage>
</organism>
<name>A0A454XJ35_PRIPA</name>
<proteinExistence type="predicted"/>
<keyword evidence="2" id="KW-1185">Reference proteome</keyword>
<reference evidence="2" key="1">
    <citation type="journal article" date="2008" name="Nat. Genet.">
        <title>The Pristionchus pacificus genome provides a unique perspective on nematode lifestyle and parasitism.</title>
        <authorList>
            <person name="Dieterich C."/>
            <person name="Clifton S.W."/>
            <person name="Schuster L.N."/>
            <person name="Chinwalla A."/>
            <person name="Delehaunty K."/>
            <person name="Dinkelacker I."/>
            <person name="Fulton L."/>
            <person name="Fulton R."/>
            <person name="Godfrey J."/>
            <person name="Minx P."/>
            <person name="Mitreva M."/>
            <person name="Roeseler W."/>
            <person name="Tian H."/>
            <person name="Witte H."/>
            <person name="Yang S.P."/>
            <person name="Wilson R.K."/>
            <person name="Sommer R.J."/>
        </authorList>
    </citation>
    <scope>NUCLEOTIDE SEQUENCE [LARGE SCALE GENOMIC DNA]</scope>
    <source>
        <strain evidence="2">PS312</strain>
    </source>
</reference>
<dbReference type="Proteomes" id="UP000005239">
    <property type="component" value="Unassembled WGS sequence"/>
</dbReference>
<evidence type="ECO:0000313" key="1">
    <source>
        <dbReference type="EnsemblMetazoa" id="PPA28461.1"/>
    </source>
</evidence>